<comment type="caution">
    <text evidence="1">The sequence shown here is derived from an EMBL/GenBank/DDBJ whole genome shotgun (WGS) entry which is preliminary data.</text>
</comment>
<organism evidence="1 2">
    <name type="scientific">Aliiglaciecola lipolytica E3</name>
    <dbReference type="NCBI Taxonomy" id="1127673"/>
    <lineage>
        <taxon>Bacteria</taxon>
        <taxon>Pseudomonadati</taxon>
        <taxon>Pseudomonadota</taxon>
        <taxon>Gammaproteobacteria</taxon>
        <taxon>Alteromonadales</taxon>
        <taxon>Alteromonadaceae</taxon>
        <taxon>Aliiglaciecola</taxon>
    </lineage>
</organism>
<dbReference type="Proteomes" id="UP000006334">
    <property type="component" value="Unassembled WGS sequence"/>
</dbReference>
<protein>
    <submittedName>
        <fullName evidence="1">Uncharacterized protein</fullName>
    </submittedName>
</protein>
<dbReference type="AlphaFoldDB" id="K6YMW8"/>
<gene>
    <name evidence="1" type="ORF">GLIP_0040</name>
</gene>
<reference evidence="1 2" key="1">
    <citation type="journal article" date="2017" name="Antonie Van Leeuwenhoek">
        <title>Rhizobium rhizosphaerae sp. nov., a novel species isolated from rice rhizosphere.</title>
        <authorList>
            <person name="Zhao J.J."/>
            <person name="Zhang J."/>
            <person name="Zhang R.J."/>
            <person name="Zhang C.W."/>
            <person name="Yin H.Q."/>
            <person name="Zhang X.X."/>
        </authorList>
    </citation>
    <scope>NUCLEOTIDE SEQUENCE [LARGE SCALE GENOMIC DNA]</scope>
    <source>
        <strain evidence="1 2">E3</strain>
    </source>
</reference>
<keyword evidence="2" id="KW-1185">Reference proteome</keyword>
<proteinExistence type="predicted"/>
<name>K6YMW8_9ALTE</name>
<evidence type="ECO:0000313" key="1">
    <source>
        <dbReference type="EMBL" id="GAC12695.1"/>
    </source>
</evidence>
<sequence>MRPTLRDFLTLAMNACHLKTIPYFSAFSTLHILNSTMFNFAY</sequence>
<dbReference type="STRING" id="1127673.GLIP_0040"/>
<accession>K6YMW8</accession>
<dbReference type="EMBL" id="BAEN01000002">
    <property type="protein sequence ID" value="GAC12695.1"/>
    <property type="molecule type" value="Genomic_DNA"/>
</dbReference>
<evidence type="ECO:0000313" key="2">
    <source>
        <dbReference type="Proteomes" id="UP000006334"/>
    </source>
</evidence>